<evidence type="ECO:0000313" key="4">
    <source>
        <dbReference type="Proteomes" id="UP000801492"/>
    </source>
</evidence>
<comment type="caution">
    <text evidence="3">The sequence shown here is derived from an EMBL/GenBank/DDBJ whole genome shotgun (WGS) entry which is preliminary data.</text>
</comment>
<name>A0A8K0G2J6_IGNLU</name>
<dbReference type="EMBL" id="VTPC01090408">
    <property type="protein sequence ID" value="KAF2883454.1"/>
    <property type="molecule type" value="Genomic_DNA"/>
</dbReference>
<organism evidence="3 4">
    <name type="scientific">Ignelater luminosus</name>
    <name type="common">Cucubano</name>
    <name type="synonym">Pyrophorus luminosus</name>
    <dbReference type="NCBI Taxonomy" id="2038154"/>
    <lineage>
        <taxon>Eukaryota</taxon>
        <taxon>Metazoa</taxon>
        <taxon>Ecdysozoa</taxon>
        <taxon>Arthropoda</taxon>
        <taxon>Hexapoda</taxon>
        <taxon>Insecta</taxon>
        <taxon>Pterygota</taxon>
        <taxon>Neoptera</taxon>
        <taxon>Endopterygota</taxon>
        <taxon>Coleoptera</taxon>
        <taxon>Polyphaga</taxon>
        <taxon>Elateriformia</taxon>
        <taxon>Elateroidea</taxon>
        <taxon>Elateridae</taxon>
        <taxon>Agrypninae</taxon>
        <taxon>Pyrophorini</taxon>
        <taxon>Ignelater</taxon>
    </lineage>
</organism>
<gene>
    <name evidence="3" type="ORF">ILUMI_22721</name>
</gene>
<dbReference type="GO" id="GO:0032418">
    <property type="term" value="P:lysosome localization"/>
    <property type="evidence" value="ECO:0007669"/>
    <property type="project" value="TreeGrafter"/>
</dbReference>
<feature type="region of interest" description="Disordered" evidence="1">
    <location>
        <begin position="1"/>
        <end position="49"/>
    </location>
</feature>
<dbReference type="PANTHER" id="PTHR13440:SF7">
    <property type="entry name" value="BLOC-1 RELATED COMPLEX SUBUNIT 6"/>
    <property type="match status" value="1"/>
</dbReference>
<evidence type="ECO:0000313" key="3">
    <source>
        <dbReference type="EMBL" id="KAF2883454.1"/>
    </source>
</evidence>
<evidence type="ECO:0000259" key="2">
    <source>
        <dbReference type="Pfam" id="PF10157"/>
    </source>
</evidence>
<reference evidence="3" key="1">
    <citation type="submission" date="2019-08" db="EMBL/GenBank/DDBJ databases">
        <title>The genome of the North American firefly Photinus pyralis.</title>
        <authorList>
            <consortium name="Photinus pyralis genome working group"/>
            <person name="Fallon T.R."/>
            <person name="Sander Lower S.E."/>
            <person name="Weng J.-K."/>
        </authorList>
    </citation>
    <scope>NUCLEOTIDE SEQUENCE</scope>
    <source>
        <strain evidence="3">TRF0915ILg1</strain>
        <tissue evidence="3">Whole body</tissue>
    </source>
</reference>
<dbReference type="PANTHER" id="PTHR13440">
    <property type="entry name" value="BLOC-1 RELATED COMPLEX SUBUNIT 6"/>
    <property type="match status" value="1"/>
</dbReference>
<sequence>MDSDDGSLPSPPGPPSEPPPSLPPPLPARPPKLNPQPPIPKHDEPHFDETEIEADDEISQQMTASYSEISFKSGLSPEDNEVSLSLTMDPLPLADEILQRPVTLSCERNTLTSKSFRPLNLEGTVHVEGNMTHFVTEDLEYKIKLSSPVTKKGDTPPLPGNSKSGTPNTLFRQLLVPQVGVFDAGLLNDLESEAQRMATSIDNLTENLCGILHSISSITADNVDIYKDAVSKMSDAMDANIKSMYTMMAKAEEVTQAMKVVQSHATRIKEIKRLVDLFESYV</sequence>
<proteinExistence type="predicted"/>
<protein>
    <recommendedName>
        <fullName evidence="2">BLOC-1-related complex subunit 6 C-terminal helix domain-containing protein</fullName>
    </recommendedName>
</protein>
<accession>A0A8K0G2J6</accession>
<feature type="compositionally biased region" description="Pro residues" evidence="1">
    <location>
        <begin position="9"/>
        <end position="39"/>
    </location>
</feature>
<dbReference type="Proteomes" id="UP000801492">
    <property type="component" value="Unassembled WGS sequence"/>
</dbReference>
<feature type="domain" description="BLOC-1-related complex subunit 6 C-terminal helix" evidence="2">
    <location>
        <begin position="182"/>
        <end position="279"/>
    </location>
</feature>
<dbReference type="Pfam" id="PF10157">
    <property type="entry name" value="BORCS6"/>
    <property type="match status" value="1"/>
</dbReference>
<dbReference type="InterPro" id="IPR046465">
    <property type="entry name" value="BORCS6_C"/>
</dbReference>
<dbReference type="AlphaFoldDB" id="A0A8K0G2J6"/>
<dbReference type="GO" id="GO:0099078">
    <property type="term" value="C:BORC complex"/>
    <property type="evidence" value="ECO:0007669"/>
    <property type="project" value="TreeGrafter"/>
</dbReference>
<keyword evidence="4" id="KW-1185">Reference proteome</keyword>
<evidence type="ECO:0000256" key="1">
    <source>
        <dbReference type="SAM" id="MobiDB-lite"/>
    </source>
</evidence>
<dbReference type="OrthoDB" id="21270at2759"/>
<feature type="compositionally biased region" description="Basic and acidic residues" evidence="1">
    <location>
        <begin position="40"/>
        <end position="49"/>
    </location>
</feature>
<dbReference type="InterPro" id="IPR019314">
    <property type="entry name" value="BORCS6"/>
</dbReference>